<dbReference type="Gramene" id="TraesMAC7A03G03932200.1">
    <property type="protein sequence ID" value="TraesMAC7A03G03932200.1"/>
    <property type="gene ID" value="TraesMAC7A03G03932200"/>
</dbReference>
<dbReference type="InterPro" id="IPR001810">
    <property type="entry name" value="F-box_dom"/>
</dbReference>
<dbReference type="PANTHER" id="PTHR34223:SF36">
    <property type="entry name" value="F-BOX DOMAIN-CONTAINING PROTEIN"/>
    <property type="match status" value="1"/>
</dbReference>
<dbReference type="Gramene" id="TraesNOR7A03G03976600.2">
    <property type="protein sequence ID" value="TraesNOR7A03G03976600.2"/>
    <property type="gene ID" value="TraesNOR7A03G03976600"/>
</dbReference>
<dbReference type="Gramene" id="TraesWEE_scaffold_071457_01G000200.1">
    <property type="protein sequence ID" value="TraesWEE_scaffold_071457_01G000200.1"/>
    <property type="gene ID" value="TraesWEE_scaffold_071457_01G000200"/>
</dbReference>
<dbReference type="SUPFAM" id="SSF81383">
    <property type="entry name" value="F-box domain"/>
    <property type="match status" value="1"/>
</dbReference>
<dbReference type="Gramene" id="TraesPARA_EIv1.0_2300930.7">
    <property type="protein sequence ID" value="TraesPARA_EIv1.0_2300930.7.CDS"/>
    <property type="gene ID" value="TraesPARA_EIv1.0_2300930"/>
</dbReference>
<dbReference type="Gramene" id="TraesJAG7A03G03914990.1">
    <property type="protein sequence ID" value="TraesJAG7A03G03914990.1"/>
    <property type="gene ID" value="TraesJAG7A03G03914990"/>
</dbReference>
<keyword evidence="3" id="KW-1185">Reference proteome</keyword>
<dbReference type="AlphaFoldDB" id="A0A3B6RG48"/>
<dbReference type="Gramene" id="TraesSYM7A03G03886250.1">
    <property type="protein sequence ID" value="TraesSYM7A03G03886250.1"/>
    <property type="gene ID" value="TraesSYM7A03G03886250"/>
</dbReference>
<gene>
    <name evidence="2" type="primary">LOC123147406</name>
</gene>
<dbReference type="RefSeq" id="XP_044422582.1">
    <property type="nucleotide sequence ID" value="XM_044566647.1"/>
</dbReference>
<dbReference type="Gramene" id="TraesKAR7A01G0277090.1">
    <property type="protein sequence ID" value="cds.TraesKAR7A01G0277090.1"/>
    <property type="gene ID" value="TraesKAR7A01G0277090"/>
</dbReference>
<dbReference type="STRING" id="4565.A0A3B6RG48"/>
<reference evidence="2" key="1">
    <citation type="submission" date="2018-08" db="EMBL/GenBank/DDBJ databases">
        <authorList>
            <person name="Rossello M."/>
        </authorList>
    </citation>
    <scope>NUCLEOTIDE SEQUENCE [LARGE SCALE GENOMIC DNA]</scope>
    <source>
        <strain evidence="2">cv. Chinese Spring</strain>
    </source>
</reference>
<accession>A0A3B6RG48</accession>
<dbReference type="Gramene" id="TraesJUL7A03G03969470.1">
    <property type="protein sequence ID" value="TraesJUL7A03G03969470.1"/>
    <property type="gene ID" value="TraesJUL7A03G03969470"/>
</dbReference>
<dbReference type="OMA" id="ICAQDDK"/>
<dbReference type="InterPro" id="IPR036047">
    <property type="entry name" value="F-box-like_dom_sf"/>
</dbReference>
<dbReference type="PROSITE" id="PS50181">
    <property type="entry name" value="FBOX"/>
    <property type="match status" value="1"/>
</dbReference>
<dbReference type="Gramene" id="TraesLDM7A03G03936610.1">
    <property type="protein sequence ID" value="TraesLDM7A03G03936610.1"/>
    <property type="gene ID" value="TraesLDM7A03G03936610"/>
</dbReference>
<dbReference type="GeneID" id="123147406"/>
<dbReference type="Gramene" id="TraesJUL7A03G03969470.2">
    <property type="protein sequence ID" value="TraesJUL7A03G03969470.2"/>
    <property type="gene ID" value="TraesJUL7A03G03969470"/>
</dbReference>
<dbReference type="Gramene" id="TraesPARA_EIv1.0_2300930.3">
    <property type="protein sequence ID" value="TraesPARA_EIv1.0_2300930.3.CDS"/>
    <property type="gene ID" value="TraesPARA_EIv1.0_2300930"/>
</dbReference>
<dbReference type="Gramene" id="TraesPARA_EIv1.0_2300930.2">
    <property type="protein sequence ID" value="TraesPARA_EIv1.0_2300930.2.CDS"/>
    <property type="gene ID" value="TraesPARA_EIv1.0_2300930"/>
</dbReference>
<dbReference type="RefSeq" id="XP_044422583.1">
    <property type="nucleotide sequence ID" value="XM_044566648.1"/>
</dbReference>
<dbReference type="Gramene" id="TraesCLE_scaffold_051424_01G000200.1">
    <property type="protein sequence ID" value="TraesCLE_scaffold_051424_01G000200.1"/>
    <property type="gene ID" value="TraesCLE_scaffold_051424_01G000200"/>
</dbReference>
<name>A0A3B6RG48_WHEAT</name>
<dbReference type="Gramene" id="TraesARI7A03G03906090.2">
    <property type="protein sequence ID" value="TraesARI7A03G03906090.2"/>
    <property type="gene ID" value="TraesARI7A03G03906090"/>
</dbReference>
<evidence type="ECO:0000313" key="3">
    <source>
        <dbReference type="Proteomes" id="UP000019116"/>
    </source>
</evidence>
<dbReference type="InterPro" id="IPR055357">
    <property type="entry name" value="LRR_At1g61320_AtMIF1"/>
</dbReference>
<reference evidence="2" key="2">
    <citation type="submission" date="2018-10" db="UniProtKB">
        <authorList>
            <consortium name="EnsemblPlants"/>
        </authorList>
    </citation>
    <scope>IDENTIFICATION</scope>
</reference>
<dbReference type="Gramene" id="TraesCS7A03G0754200.1">
    <property type="protein sequence ID" value="TraesCS7A03G0754200.1.CDS"/>
    <property type="gene ID" value="TraesCS7A03G0754200"/>
</dbReference>
<dbReference type="Gramene" id="TraesLAC7A03G03886350.2">
    <property type="protein sequence ID" value="TraesLAC7A03G03886350.2"/>
    <property type="gene ID" value="TraesLAC7A03G03886350"/>
</dbReference>
<dbReference type="OrthoDB" id="603691at2759"/>
<dbReference type="Gramene" id="TraesPARA_EIv1.0_2300930.6">
    <property type="protein sequence ID" value="TraesPARA_EIv1.0_2300930.6.CDS"/>
    <property type="gene ID" value="TraesPARA_EIv1.0_2300930"/>
</dbReference>
<dbReference type="Gramene" id="TraesJAG7A03G03914990.2">
    <property type="protein sequence ID" value="TraesJAG7A03G03914990.2"/>
    <property type="gene ID" value="TraesJAG7A03G03914990"/>
</dbReference>
<dbReference type="InterPro" id="IPR032675">
    <property type="entry name" value="LRR_dom_sf"/>
</dbReference>
<dbReference type="Gramene" id="TraesROB_scaffold_052987_01G000200.1">
    <property type="protein sequence ID" value="TraesROB_scaffold_052987_01G000200.1"/>
    <property type="gene ID" value="TraesROB_scaffold_052987_01G000200"/>
</dbReference>
<dbReference type="RefSeq" id="XP_044422584.1">
    <property type="nucleotide sequence ID" value="XM_044566649.1"/>
</dbReference>
<dbReference type="Proteomes" id="UP000019116">
    <property type="component" value="Chromosome 7A"/>
</dbReference>
<dbReference type="Gene3D" id="3.80.10.10">
    <property type="entry name" value="Ribonuclease Inhibitor"/>
    <property type="match status" value="1"/>
</dbReference>
<dbReference type="Gramene" id="TraesPARA_EIv1.0_2300930.5">
    <property type="protein sequence ID" value="TraesPARA_EIv1.0_2300930.5.CDS"/>
    <property type="gene ID" value="TraesPARA_EIv1.0_2300930"/>
</dbReference>
<evidence type="ECO:0000313" key="2">
    <source>
        <dbReference type="EnsemblPlants" id="TraesCS7A02G305400.1"/>
    </source>
</evidence>
<dbReference type="SUPFAM" id="SSF52047">
    <property type="entry name" value="RNI-like"/>
    <property type="match status" value="1"/>
</dbReference>
<dbReference type="CDD" id="cd22160">
    <property type="entry name" value="F-box_AtFBL13-like"/>
    <property type="match status" value="1"/>
</dbReference>
<sequence>MANTSNKRMGPTGFSDITSDRISSLPDEILHHILSLMTAREAVQTCVLSTRWRGVWMSLRCIEVEAQEFTNMERFVMFMDNLLLRRGLVPLDSFSLMGWSDDFSLNHPRANLWVCHALRSNVRVLQIFSRKLFNLEYSPFISSHLKILNLRDVSIAALFIEKLFSGCPQLEELSLVDCRVPATKFSSRTLKKLTFIAHTPYGADDVHTDFEDLVIDTPSLVSLHLEDIPLLTPCLVNVSSVVKASFRLDEECFSSPYVSCNIISALSNVTKLKLFFGLDNETASKVLRRDLWRCQAFNNLKTLSVSGWCIDVDLRALVYFLRRSPALEKLTLCLSQARASDRLRRRDNTESEETSTSFNCKHLKKVKIRCPQGDKRVGNILNVILASASLPEIVINPYERWDPLE</sequence>
<dbReference type="InterPro" id="IPR053197">
    <property type="entry name" value="F-box_SCFL_complex_component"/>
</dbReference>
<dbReference type="RefSeq" id="XP_044422581.1">
    <property type="nucleotide sequence ID" value="XM_044566646.1"/>
</dbReference>
<dbReference type="Gramene" id="TraesNOR7A03G03976600.1">
    <property type="protein sequence ID" value="TraesNOR7A03G03976600.1"/>
    <property type="gene ID" value="TraesNOR7A03G03976600"/>
</dbReference>
<dbReference type="Gene3D" id="1.20.1280.50">
    <property type="match status" value="1"/>
</dbReference>
<dbReference type="Gramene" id="TraesARI7A03G03906090.3">
    <property type="protein sequence ID" value="TraesARI7A03G03906090.3"/>
    <property type="gene ID" value="TraesARI7A03G03906090"/>
</dbReference>
<dbReference type="InterPro" id="IPR053781">
    <property type="entry name" value="F-box_AtFBL13-like"/>
</dbReference>
<dbReference type="EnsemblPlants" id="TraesCS7A02G305400.1">
    <property type="protein sequence ID" value="TraesCS7A02G305400.1"/>
    <property type="gene ID" value="TraesCS7A02G305400"/>
</dbReference>
<dbReference type="Gramene" id="TraesCAD_scaffold_001647_01G000400.1">
    <property type="protein sequence ID" value="TraesCAD_scaffold_001647_01G000400.1"/>
    <property type="gene ID" value="TraesCAD_scaffold_001647_01G000400"/>
</dbReference>
<dbReference type="Pfam" id="PF23622">
    <property type="entry name" value="LRR_At1g61320_AtMIF1"/>
    <property type="match status" value="1"/>
</dbReference>
<dbReference type="PANTHER" id="PTHR34223">
    <property type="entry name" value="OS11G0201299 PROTEIN"/>
    <property type="match status" value="1"/>
</dbReference>
<dbReference type="Gramene" id="TraesARI7A03G03906090.1">
    <property type="protein sequence ID" value="TraesARI7A03G03906090.1"/>
    <property type="gene ID" value="TraesARI7A03G03906090"/>
</dbReference>
<dbReference type="Gramene" id="TraesSTA7A03G03928380.1">
    <property type="protein sequence ID" value="TraesSTA7A03G03928380.1"/>
    <property type="gene ID" value="TraesSTA7A03G03928380"/>
</dbReference>
<evidence type="ECO:0000259" key="1">
    <source>
        <dbReference type="PROSITE" id="PS50181"/>
    </source>
</evidence>
<dbReference type="Gramene" id="TraesLAC7A03G03886350.1">
    <property type="protein sequence ID" value="TraesLAC7A03G03886350.1"/>
    <property type="gene ID" value="TraesLAC7A03G03886350"/>
</dbReference>
<protein>
    <recommendedName>
        <fullName evidence="1">F-box domain-containing protein</fullName>
    </recommendedName>
</protein>
<dbReference type="Gramene" id="TraesARI7A03G03906090.4">
    <property type="protein sequence ID" value="TraesARI7A03G03906090.4"/>
    <property type="gene ID" value="TraesARI7A03G03906090"/>
</dbReference>
<dbReference type="Gramene" id="TraesPARA_EIv1.0_2300930.1">
    <property type="protein sequence ID" value="TraesPARA_EIv1.0_2300930.1.CDS"/>
    <property type="gene ID" value="TraesPARA_EIv1.0_2300930"/>
</dbReference>
<dbReference type="Gramene" id="TraesPARA_EIv1.0_2300930.8">
    <property type="protein sequence ID" value="TraesPARA_EIv1.0_2300930.8.CDS"/>
    <property type="gene ID" value="TraesPARA_EIv1.0_2300930"/>
</dbReference>
<feature type="domain" description="F-box" evidence="1">
    <location>
        <begin position="19"/>
        <end position="72"/>
    </location>
</feature>
<dbReference type="Pfam" id="PF00646">
    <property type="entry name" value="F-box"/>
    <property type="match status" value="1"/>
</dbReference>
<dbReference type="Gramene" id="TraesCS7A02G305400.1">
    <property type="protein sequence ID" value="TraesCS7A02G305400.1"/>
    <property type="gene ID" value="TraesCS7A02G305400"/>
</dbReference>
<organism evidence="2">
    <name type="scientific">Triticum aestivum</name>
    <name type="common">Wheat</name>
    <dbReference type="NCBI Taxonomy" id="4565"/>
    <lineage>
        <taxon>Eukaryota</taxon>
        <taxon>Viridiplantae</taxon>
        <taxon>Streptophyta</taxon>
        <taxon>Embryophyta</taxon>
        <taxon>Tracheophyta</taxon>
        <taxon>Spermatophyta</taxon>
        <taxon>Magnoliopsida</taxon>
        <taxon>Liliopsida</taxon>
        <taxon>Poales</taxon>
        <taxon>Poaceae</taxon>
        <taxon>BOP clade</taxon>
        <taxon>Pooideae</taxon>
        <taxon>Triticodae</taxon>
        <taxon>Triticeae</taxon>
        <taxon>Triticinae</taxon>
        <taxon>Triticum</taxon>
    </lineage>
</organism>
<dbReference type="Gramene" id="TraesPARA_EIv1.0_2300930.4">
    <property type="protein sequence ID" value="TraesPARA_EIv1.0_2300930.4.CDS"/>
    <property type="gene ID" value="TraesPARA_EIv1.0_2300930"/>
</dbReference>
<proteinExistence type="predicted"/>